<dbReference type="PROSITE" id="PS51826">
    <property type="entry name" value="PSBD"/>
    <property type="match status" value="1"/>
</dbReference>
<proteinExistence type="inferred from homology"/>
<dbReference type="Gene3D" id="4.10.320.10">
    <property type="entry name" value="E3-binding domain"/>
    <property type="match status" value="1"/>
</dbReference>
<evidence type="ECO:0000256" key="9">
    <source>
        <dbReference type="SAM" id="MobiDB-lite"/>
    </source>
</evidence>
<evidence type="ECO:0000259" key="11">
    <source>
        <dbReference type="PROSITE" id="PS51826"/>
    </source>
</evidence>
<dbReference type="InterPro" id="IPR011053">
    <property type="entry name" value="Single_hybrid_motif"/>
</dbReference>
<dbReference type="InterPro" id="IPR000089">
    <property type="entry name" value="Biotin_lipoyl"/>
</dbReference>
<evidence type="ECO:0000313" key="12">
    <source>
        <dbReference type="EMBL" id="MBM1712898.1"/>
    </source>
</evidence>
<evidence type="ECO:0000256" key="4">
    <source>
        <dbReference type="ARBA" id="ARBA00022823"/>
    </source>
</evidence>
<dbReference type="SUPFAM" id="SSF51230">
    <property type="entry name" value="Single hybrid motif"/>
    <property type="match status" value="1"/>
</dbReference>
<keyword evidence="13" id="KW-1185">Reference proteome</keyword>
<protein>
    <recommendedName>
        <fullName evidence="8">Acetyltransferase component of pyruvate dehydrogenase complex</fullName>
        <ecNumber evidence="8">2.3.1.12</ecNumber>
    </recommendedName>
</protein>
<dbReference type="InterPro" id="IPR001078">
    <property type="entry name" value="2-oxoacid_DH_actylTfrase"/>
</dbReference>
<dbReference type="InterPro" id="IPR003016">
    <property type="entry name" value="2-oxoA_DH_lipoyl-BS"/>
</dbReference>
<dbReference type="Pfam" id="PF02817">
    <property type="entry name" value="E3_binding"/>
    <property type="match status" value="1"/>
</dbReference>
<evidence type="ECO:0000256" key="1">
    <source>
        <dbReference type="ARBA" id="ARBA00007317"/>
    </source>
</evidence>
<dbReference type="InterPro" id="IPR045257">
    <property type="entry name" value="E2/Pdx1"/>
</dbReference>
<dbReference type="Pfam" id="PF00364">
    <property type="entry name" value="Biotin_lipoyl"/>
    <property type="match status" value="1"/>
</dbReference>
<dbReference type="InterPro" id="IPR036625">
    <property type="entry name" value="E3-bd_dom_sf"/>
</dbReference>
<evidence type="ECO:0000313" key="13">
    <source>
        <dbReference type="Proteomes" id="UP000732193"/>
    </source>
</evidence>
<dbReference type="Pfam" id="PF00198">
    <property type="entry name" value="2-oxoacid_dh"/>
    <property type="match status" value="1"/>
</dbReference>
<comment type="similarity">
    <text evidence="1 8">Belongs to the 2-oxoacid dehydrogenase family.</text>
</comment>
<evidence type="ECO:0000256" key="7">
    <source>
        <dbReference type="ARBA" id="ARBA00048370"/>
    </source>
</evidence>
<dbReference type="RefSeq" id="WP_203241426.1">
    <property type="nucleotide sequence ID" value="NZ_JAFBRH010000001.1"/>
</dbReference>
<dbReference type="NCBIfam" id="TIGR01349">
    <property type="entry name" value="PDHac_trf_mito"/>
    <property type="match status" value="1"/>
</dbReference>
<comment type="catalytic activity">
    <reaction evidence="7 8">
        <text>N(6)-[(R)-dihydrolipoyl]-L-lysyl-[protein] + acetyl-CoA = N(6)-[(R)-S(8)-acetyldihydrolipoyl]-L-lysyl-[protein] + CoA</text>
        <dbReference type="Rhea" id="RHEA:17017"/>
        <dbReference type="Rhea" id="RHEA-COMP:10475"/>
        <dbReference type="Rhea" id="RHEA-COMP:10478"/>
        <dbReference type="ChEBI" id="CHEBI:57287"/>
        <dbReference type="ChEBI" id="CHEBI:57288"/>
        <dbReference type="ChEBI" id="CHEBI:83100"/>
        <dbReference type="ChEBI" id="CHEBI:83111"/>
        <dbReference type="EC" id="2.3.1.12"/>
    </reaction>
</comment>
<dbReference type="InterPro" id="IPR006257">
    <property type="entry name" value="LAT1"/>
</dbReference>
<dbReference type="InterPro" id="IPR023213">
    <property type="entry name" value="CAT-like_dom_sf"/>
</dbReference>
<evidence type="ECO:0000256" key="5">
    <source>
        <dbReference type="ARBA" id="ARBA00023315"/>
    </source>
</evidence>
<dbReference type="PROSITE" id="PS50968">
    <property type="entry name" value="BIOTINYL_LIPOYL"/>
    <property type="match status" value="1"/>
</dbReference>
<dbReference type="EC" id="2.3.1.12" evidence="8"/>
<evidence type="ECO:0000256" key="8">
    <source>
        <dbReference type="RuleBase" id="RU361137"/>
    </source>
</evidence>
<name>A0AAE2VWP4_9RHOB</name>
<reference evidence="12 13" key="1">
    <citation type="submission" date="2021-01" db="EMBL/GenBank/DDBJ databases">
        <title>Diatom-associated Roseobacters Show Island Model of Population Structure.</title>
        <authorList>
            <person name="Qu L."/>
            <person name="Feng X."/>
            <person name="Chen Y."/>
            <person name="Li L."/>
            <person name="Wang X."/>
            <person name="Hu Z."/>
            <person name="Wang H."/>
            <person name="Luo H."/>
        </authorList>
    </citation>
    <scope>NUCLEOTIDE SEQUENCE [LARGE SCALE GENOMIC DNA]</scope>
    <source>
        <strain evidence="12 13">TR60-84</strain>
    </source>
</reference>
<feature type="domain" description="Peripheral subunit-binding (PSBD)" evidence="11">
    <location>
        <begin position="128"/>
        <end position="165"/>
    </location>
</feature>
<organism evidence="12 13">
    <name type="scientific">Sulfitobacter geojensis</name>
    <dbReference type="NCBI Taxonomy" id="1342299"/>
    <lineage>
        <taxon>Bacteria</taxon>
        <taxon>Pseudomonadati</taxon>
        <taxon>Pseudomonadota</taxon>
        <taxon>Alphaproteobacteria</taxon>
        <taxon>Rhodobacterales</taxon>
        <taxon>Roseobacteraceae</taxon>
        <taxon>Sulfitobacter</taxon>
    </lineage>
</organism>
<dbReference type="SUPFAM" id="SSF47005">
    <property type="entry name" value="Peripheral subunit-binding domain of 2-oxo acid dehydrogenase complex"/>
    <property type="match status" value="1"/>
</dbReference>
<evidence type="ECO:0000259" key="10">
    <source>
        <dbReference type="PROSITE" id="PS50968"/>
    </source>
</evidence>
<dbReference type="CDD" id="cd06849">
    <property type="entry name" value="lipoyl_domain"/>
    <property type="match status" value="1"/>
</dbReference>
<dbReference type="GO" id="GO:0004742">
    <property type="term" value="F:dihydrolipoyllysine-residue acetyltransferase activity"/>
    <property type="evidence" value="ECO:0007669"/>
    <property type="project" value="UniProtKB-UniRule"/>
</dbReference>
<dbReference type="Gene3D" id="3.30.559.10">
    <property type="entry name" value="Chloramphenicol acetyltransferase-like domain"/>
    <property type="match status" value="1"/>
</dbReference>
<evidence type="ECO:0000256" key="2">
    <source>
        <dbReference type="ARBA" id="ARBA00011484"/>
    </source>
</evidence>
<sequence>MPIEILMPALSPTMEEGTLAKWLVKEGDTVSSGDVMCEIETDKATMEFEAVDEGVIGKILISDGSEGVKVNTAIAVLLEDGESADDIDQSPAPAAAPKEVEAEAATAPVEKSAPAPAAPAAADGSRVFASPLARRIAADKGLDLASIKGSGPRGRIVKADVEGLSKSNAPKAAAAPEAAGKPAPMAAGPDADAVLKIYADREFEEVKLDGMRKTIAARLTEAKQTVPHFYLRRDIQLDALMAFRAQLNKQLEPRGVKLSVNDFIIKACALALQQVPDANSVWAGDRTLKLKPSDVAVAVAIEGGLFTPVLKDAEMKSLSALSAEMKDLATRARDRKLAPHEYQGGSFAISNLGMMGIDNFDAVINPPHGAILAVGAGVKKPVVGADGELAIATVMSVTLSVDHRVIDGALGAELLNAIKDNLEAPMTMLA</sequence>
<dbReference type="PANTHER" id="PTHR23151:SF90">
    <property type="entry name" value="DIHYDROLIPOYLLYSINE-RESIDUE ACETYLTRANSFERASE COMPONENT OF PYRUVATE DEHYDROGENASE COMPLEX, MITOCHONDRIAL-RELATED"/>
    <property type="match status" value="1"/>
</dbReference>
<dbReference type="InterPro" id="IPR004167">
    <property type="entry name" value="PSBD"/>
</dbReference>
<feature type="region of interest" description="Disordered" evidence="9">
    <location>
        <begin position="83"/>
        <end position="124"/>
    </location>
</feature>
<comment type="function">
    <text evidence="6">The pyruvate dehydrogenase complex catalyzes the overall conversion of pyruvate to acetyl-CoA and CO(2). It contains multiple copies of three enzymatic components: pyruvate dehydrogenase (E1), dihydrolipoamide acetyltransferase (E2) and lipoamide dehydrogenase (E3).</text>
</comment>
<evidence type="ECO:0000256" key="6">
    <source>
        <dbReference type="ARBA" id="ARBA00025211"/>
    </source>
</evidence>
<feature type="domain" description="Lipoyl-binding" evidence="10">
    <location>
        <begin position="2"/>
        <end position="78"/>
    </location>
</feature>
<feature type="compositionally biased region" description="Low complexity" evidence="9">
    <location>
        <begin position="91"/>
        <end position="122"/>
    </location>
</feature>
<keyword evidence="3 8" id="KW-0808">Transferase</keyword>
<dbReference type="GO" id="GO:0006086">
    <property type="term" value="P:pyruvate decarboxylation to acetyl-CoA"/>
    <property type="evidence" value="ECO:0007669"/>
    <property type="project" value="InterPro"/>
</dbReference>
<dbReference type="AlphaFoldDB" id="A0AAE2VWP4"/>
<dbReference type="PROSITE" id="PS00189">
    <property type="entry name" value="LIPOYL"/>
    <property type="match status" value="1"/>
</dbReference>
<feature type="region of interest" description="Disordered" evidence="9">
    <location>
        <begin position="167"/>
        <end position="186"/>
    </location>
</feature>
<dbReference type="SUPFAM" id="SSF52777">
    <property type="entry name" value="CoA-dependent acyltransferases"/>
    <property type="match status" value="1"/>
</dbReference>
<keyword evidence="4 8" id="KW-0450">Lipoyl</keyword>
<keyword evidence="5 8" id="KW-0012">Acyltransferase</keyword>
<dbReference type="PANTHER" id="PTHR23151">
    <property type="entry name" value="DIHYDROLIPOAMIDE ACETYL/SUCCINYL-TRANSFERASE-RELATED"/>
    <property type="match status" value="1"/>
</dbReference>
<evidence type="ECO:0000256" key="3">
    <source>
        <dbReference type="ARBA" id="ARBA00022679"/>
    </source>
</evidence>
<dbReference type="GO" id="GO:0045254">
    <property type="term" value="C:pyruvate dehydrogenase complex"/>
    <property type="evidence" value="ECO:0007669"/>
    <property type="project" value="UniProtKB-UniRule"/>
</dbReference>
<dbReference type="FunFam" id="2.40.50.100:FF:000010">
    <property type="entry name" value="Acetyltransferase component of pyruvate dehydrogenase complex"/>
    <property type="match status" value="1"/>
</dbReference>
<feature type="compositionally biased region" description="Low complexity" evidence="9">
    <location>
        <begin position="169"/>
        <end position="186"/>
    </location>
</feature>
<dbReference type="EMBL" id="JAFBRM010000001">
    <property type="protein sequence ID" value="MBM1712898.1"/>
    <property type="molecule type" value="Genomic_DNA"/>
</dbReference>
<comment type="subunit">
    <text evidence="2">Forms a 24-polypeptide structural core with octahedral symmetry.</text>
</comment>
<gene>
    <name evidence="12" type="ORF">JQV55_04930</name>
</gene>
<keyword evidence="12" id="KW-0670">Pyruvate</keyword>
<dbReference type="Gene3D" id="2.40.50.100">
    <property type="match status" value="1"/>
</dbReference>
<dbReference type="Proteomes" id="UP000732193">
    <property type="component" value="Unassembled WGS sequence"/>
</dbReference>
<comment type="caution">
    <text evidence="12">The sequence shown here is derived from an EMBL/GenBank/DDBJ whole genome shotgun (WGS) entry which is preliminary data.</text>
</comment>
<accession>A0AAE2VWP4</accession>
<comment type="cofactor">
    <cofactor evidence="8">
        <name>(R)-lipoate</name>
        <dbReference type="ChEBI" id="CHEBI:83088"/>
    </cofactor>
    <text evidence="8">Binds 1 lipoyl cofactor covalently.</text>
</comment>